<dbReference type="EMBL" id="JAGGMQ010000002">
    <property type="protein sequence ID" value="MBP2171665.1"/>
    <property type="molecule type" value="Genomic_DNA"/>
</dbReference>
<keyword evidence="2" id="KW-1185">Reference proteome</keyword>
<proteinExistence type="predicted"/>
<sequence length="30" mass="3504">MKVPVPGAFLTLRYEERDILERHVSDGFVE</sequence>
<evidence type="ECO:0000313" key="1">
    <source>
        <dbReference type="EMBL" id="MBP2171665.1"/>
    </source>
</evidence>
<accession>A0ABS4PG92</accession>
<name>A0ABS4PG92_9GAMM</name>
<organism evidence="1 2">
    <name type="scientific">Winslowiella toletana</name>
    <dbReference type="NCBI Taxonomy" id="92490"/>
    <lineage>
        <taxon>Bacteria</taxon>
        <taxon>Pseudomonadati</taxon>
        <taxon>Pseudomonadota</taxon>
        <taxon>Gammaproteobacteria</taxon>
        <taxon>Enterobacterales</taxon>
        <taxon>Erwiniaceae</taxon>
        <taxon>Winslowiella</taxon>
    </lineage>
</organism>
<dbReference type="Proteomes" id="UP001195624">
    <property type="component" value="Unassembled WGS sequence"/>
</dbReference>
<evidence type="ECO:0000313" key="2">
    <source>
        <dbReference type="Proteomes" id="UP001195624"/>
    </source>
</evidence>
<reference evidence="2" key="1">
    <citation type="submission" date="2023-07" db="EMBL/GenBank/DDBJ databases">
        <title>Genome mining of underrepresented organisms for secondary metabolites.</title>
        <authorList>
            <person name="D'Agostino P.M."/>
        </authorList>
    </citation>
    <scope>NUCLEOTIDE SEQUENCE [LARGE SCALE GENOMIC DNA]</scope>
    <source>
        <strain evidence="2">WS4403</strain>
    </source>
</reference>
<protein>
    <submittedName>
        <fullName evidence="1">Uncharacterized protein</fullName>
    </submittedName>
</protein>
<comment type="caution">
    <text evidence="1">The sequence shown here is derived from an EMBL/GenBank/DDBJ whole genome shotgun (WGS) entry which is preliminary data.</text>
</comment>
<gene>
    <name evidence="1" type="ORF">J2125_004961</name>
</gene>